<sequence>MKKIIALFCVFLICSAFQCEDEPLEGEFITDTEAACALAAQNTAEAALAFLGVSNEDFSEVCNAYKTALEAQIAACGDEDGSLQGLIDELGDCVPDMTEEGVVGTWLLTAWNGTEPVDLDNDGTGSINFLEEMDCYNNETFVFNNDGTGASISTSYADIEIFLDPDNSEEFDFTVDCILENETTNFTWTQSGNIITTTDVFGTFDWTLEGNTLSTTIPEGFTVINTEDATVNTIQDLTFVYTKQ</sequence>
<feature type="signal peptide" evidence="1">
    <location>
        <begin position="1"/>
        <end position="18"/>
    </location>
</feature>
<evidence type="ECO:0008006" key="4">
    <source>
        <dbReference type="Google" id="ProtNLM"/>
    </source>
</evidence>
<accession>A0A1M5TH95</accession>
<proteinExistence type="predicted"/>
<name>A0A1M5TH95_9FLAO</name>
<dbReference type="EMBL" id="FQWS01000002">
    <property type="protein sequence ID" value="SHH50195.1"/>
    <property type="molecule type" value="Genomic_DNA"/>
</dbReference>
<dbReference type="RefSeq" id="WP_073086321.1">
    <property type="nucleotide sequence ID" value="NZ_FQWS01000002.1"/>
</dbReference>
<keyword evidence="1" id="KW-0732">Signal</keyword>
<keyword evidence="3" id="KW-1185">Reference proteome</keyword>
<protein>
    <recommendedName>
        <fullName evidence="4">Lipocalin-like domain-containing protein</fullName>
    </recommendedName>
</protein>
<gene>
    <name evidence="2" type="ORF">SAMN05444148_2171</name>
</gene>
<evidence type="ECO:0000256" key="1">
    <source>
        <dbReference type="SAM" id="SignalP"/>
    </source>
</evidence>
<dbReference type="Proteomes" id="UP000184522">
    <property type="component" value="Unassembled WGS sequence"/>
</dbReference>
<dbReference type="STRING" id="1089305.SAMN05444148_2171"/>
<feature type="chain" id="PRO_5012861410" description="Lipocalin-like domain-containing protein" evidence="1">
    <location>
        <begin position="19"/>
        <end position="244"/>
    </location>
</feature>
<organism evidence="2 3">
    <name type="scientific">Winogradskyella jejuensis</name>
    <dbReference type="NCBI Taxonomy" id="1089305"/>
    <lineage>
        <taxon>Bacteria</taxon>
        <taxon>Pseudomonadati</taxon>
        <taxon>Bacteroidota</taxon>
        <taxon>Flavobacteriia</taxon>
        <taxon>Flavobacteriales</taxon>
        <taxon>Flavobacteriaceae</taxon>
        <taxon>Winogradskyella</taxon>
    </lineage>
</organism>
<dbReference type="OrthoDB" id="1426588at2"/>
<evidence type="ECO:0000313" key="3">
    <source>
        <dbReference type="Proteomes" id="UP000184522"/>
    </source>
</evidence>
<reference evidence="3" key="1">
    <citation type="submission" date="2016-11" db="EMBL/GenBank/DDBJ databases">
        <authorList>
            <person name="Varghese N."/>
            <person name="Submissions S."/>
        </authorList>
    </citation>
    <scope>NUCLEOTIDE SEQUENCE [LARGE SCALE GENOMIC DNA]</scope>
    <source>
        <strain evidence="3">DSM 25330</strain>
    </source>
</reference>
<evidence type="ECO:0000313" key="2">
    <source>
        <dbReference type="EMBL" id="SHH50195.1"/>
    </source>
</evidence>
<dbReference type="AlphaFoldDB" id="A0A1M5TH95"/>